<name>A0A8J2L1X0_9HEXA</name>
<evidence type="ECO:0000313" key="1">
    <source>
        <dbReference type="EMBL" id="CAG7823953.1"/>
    </source>
</evidence>
<sequence>MLRLISPVLIETRRRIPAPFFRQEIFDHMLISLMNESFAVLIDACFVAGWKASSYIARNVRPIDMKRRRKKLKNGRWVSYSSKLRRRRSAAMGIKDMDYEKPSAYCLQSQHELEARLQEIRKIQC</sequence>
<reference evidence="1" key="1">
    <citation type="submission" date="2021-06" db="EMBL/GenBank/DDBJ databases">
        <authorList>
            <person name="Hodson N. C."/>
            <person name="Mongue J. A."/>
            <person name="Jaron S. K."/>
        </authorList>
    </citation>
    <scope>NUCLEOTIDE SEQUENCE</scope>
</reference>
<proteinExistence type="predicted"/>
<comment type="caution">
    <text evidence="1">The sequence shown here is derived from an EMBL/GenBank/DDBJ whole genome shotgun (WGS) entry which is preliminary data.</text>
</comment>
<dbReference type="AlphaFoldDB" id="A0A8J2L1X0"/>
<organism evidence="1 2">
    <name type="scientific">Allacma fusca</name>
    <dbReference type="NCBI Taxonomy" id="39272"/>
    <lineage>
        <taxon>Eukaryota</taxon>
        <taxon>Metazoa</taxon>
        <taxon>Ecdysozoa</taxon>
        <taxon>Arthropoda</taxon>
        <taxon>Hexapoda</taxon>
        <taxon>Collembola</taxon>
        <taxon>Symphypleona</taxon>
        <taxon>Sminthuridae</taxon>
        <taxon>Allacma</taxon>
    </lineage>
</organism>
<gene>
    <name evidence="1" type="ORF">AFUS01_LOCUS34138</name>
</gene>
<dbReference type="Proteomes" id="UP000708208">
    <property type="component" value="Unassembled WGS sequence"/>
</dbReference>
<keyword evidence="2" id="KW-1185">Reference proteome</keyword>
<accession>A0A8J2L1X0</accession>
<dbReference type="EMBL" id="CAJVCH010531125">
    <property type="protein sequence ID" value="CAG7823953.1"/>
    <property type="molecule type" value="Genomic_DNA"/>
</dbReference>
<protein>
    <submittedName>
        <fullName evidence="1">Uncharacterized protein</fullName>
    </submittedName>
</protein>
<evidence type="ECO:0000313" key="2">
    <source>
        <dbReference type="Proteomes" id="UP000708208"/>
    </source>
</evidence>